<feature type="transmembrane region" description="Helical" evidence="1">
    <location>
        <begin position="102"/>
        <end position="124"/>
    </location>
</feature>
<dbReference type="Pfam" id="PF04854">
    <property type="entry name" value="DUF624"/>
    <property type="match status" value="1"/>
</dbReference>
<dbReference type="EMBL" id="JAFLWD010000015">
    <property type="protein sequence ID" value="MBO0440133.1"/>
    <property type="molecule type" value="Genomic_DNA"/>
</dbReference>
<protein>
    <submittedName>
        <fullName evidence="2">DUF624 domain-containing protein</fullName>
    </submittedName>
</protein>
<feature type="transmembrane region" description="Helical" evidence="1">
    <location>
        <begin position="136"/>
        <end position="158"/>
    </location>
</feature>
<evidence type="ECO:0000313" key="3">
    <source>
        <dbReference type="Proteomes" id="UP000664632"/>
    </source>
</evidence>
<gene>
    <name evidence="2" type="ORF">JZO69_07150</name>
</gene>
<evidence type="ECO:0000313" key="2">
    <source>
        <dbReference type="EMBL" id="MBO0440133.1"/>
    </source>
</evidence>
<feature type="transmembrane region" description="Helical" evidence="1">
    <location>
        <begin position="69"/>
        <end position="90"/>
    </location>
</feature>
<keyword evidence="3" id="KW-1185">Reference proteome</keyword>
<keyword evidence="1" id="KW-0812">Transmembrane</keyword>
<feature type="transmembrane region" description="Helical" evidence="1">
    <location>
        <begin position="164"/>
        <end position="184"/>
    </location>
</feature>
<dbReference type="Proteomes" id="UP000664632">
    <property type="component" value="Unassembled WGS sequence"/>
</dbReference>
<proteinExistence type="predicted"/>
<accession>A0ABS3GXY9</accession>
<organism evidence="2 3">
    <name type="scientific">Candidatus Enterococcus ikei</name>
    <dbReference type="NCBI Taxonomy" id="2815326"/>
    <lineage>
        <taxon>Bacteria</taxon>
        <taxon>Bacillati</taxon>
        <taxon>Bacillota</taxon>
        <taxon>Bacilli</taxon>
        <taxon>Lactobacillales</taxon>
        <taxon>Enterococcaceae</taxon>
        <taxon>Enterococcus</taxon>
    </lineage>
</organism>
<keyword evidence="1" id="KW-0472">Membrane</keyword>
<comment type="caution">
    <text evidence="2">The sequence shown here is derived from an EMBL/GenBank/DDBJ whole genome shotgun (WGS) entry which is preliminary data.</text>
</comment>
<dbReference type="InterPro" id="IPR006938">
    <property type="entry name" value="DUF624"/>
</dbReference>
<keyword evidence="1" id="KW-1133">Transmembrane helix</keyword>
<evidence type="ECO:0000256" key="1">
    <source>
        <dbReference type="SAM" id="Phobius"/>
    </source>
</evidence>
<sequence length="197" mass="22143">MKLINSRFYGAMMVITDYLLLGLLWLICSFPLITLYGASVSLINVIDQWQCGESGSIMRLFFTKFKEKFISRILISCLFLLSFGVIYFDFSLLSSMFSDDKIVVIGLIVTGLIMALLFVNMSFIDGVTKGANIVELFKGAVISLYTNFLVDLLILLLILSNCFLIFLLPVTVFFTPIISAIGIYKLSSKKKILIHIN</sequence>
<name>A0ABS3GXY9_9ENTE</name>
<reference evidence="2 3" key="1">
    <citation type="submission" date="2021-03" db="EMBL/GenBank/DDBJ databases">
        <title>Enterococcal diversity collection.</title>
        <authorList>
            <person name="Gilmore M.S."/>
            <person name="Schwartzman J."/>
            <person name="Van Tyne D."/>
            <person name="Martin M."/>
            <person name="Earl A.M."/>
            <person name="Manson A.L."/>
            <person name="Straub T."/>
            <person name="Salamzade R."/>
            <person name="Saavedra J."/>
            <person name="Lebreton F."/>
            <person name="Prichula J."/>
            <person name="Schaufler K."/>
            <person name="Gaca A."/>
            <person name="Sgardioli B."/>
            <person name="Wagenaar J."/>
            <person name="Strong T."/>
        </authorList>
    </citation>
    <scope>NUCLEOTIDE SEQUENCE [LARGE SCALE GENOMIC DNA]</scope>
    <source>
        <strain evidence="2 3">DIV0869a</strain>
    </source>
</reference>
<dbReference type="RefSeq" id="WP_207112206.1">
    <property type="nucleotide sequence ID" value="NZ_JAFLWD010000015.1"/>
</dbReference>